<sequence>MKSLAQASRTHCSDVGNILQIAFGLILAAAFTDLVKSFVSDVLMPPISVILPINRNMEEKFAVLKKGPNFNASTGYNTLHQAQDDGAVVLAYGSFVSQVISFAMLGLSLYGLAHLYQLASTEPIIKHTKKCKYCRQRINEKVRSMTLG</sequence>
<reference evidence="1" key="1">
    <citation type="submission" date="2022-08" db="EMBL/GenBank/DDBJ databases">
        <title>Genome Sequence of Fusarium decemcellulare.</title>
        <authorList>
            <person name="Buettner E."/>
        </authorList>
    </citation>
    <scope>NUCLEOTIDE SEQUENCE</scope>
    <source>
        <strain evidence="1">Babe19</strain>
    </source>
</reference>
<protein>
    <submittedName>
        <fullName evidence="1">Uncharacterized protein</fullName>
    </submittedName>
</protein>
<evidence type="ECO:0000313" key="1">
    <source>
        <dbReference type="EMBL" id="KAJ3510777.1"/>
    </source>
</evidence>
<comment type="caution">
    <text evidence="1">The sequence shown here is derived from an EMBL/GenBank/DDBJ whole genome shotgun (WGS) entry which is preliminary data.</text>
</comment>
<accession>A0ACC1RCZ3</accession>
<keyword evidence="2" id="KW-1185">Reference proteome</keyword>
<dbReference type="Proteomes" id="UP001148629">
    <property type="component" value="Unassembled WGS sequence"/>
</dbReference>
<proteinExistence type="predicted"/>
<dbReference type="EMBL" id="JANRMS010004199">
    <property type="protein sequence ID" value="KAJ3510777.1"/>
    <property type="molecule type" value="Genomic_DNA"/>
</dbReference>
<evidence type="ECO:0000313" key="2">
    <source>
        <dbReference type="Proteomes" id="UP001148629"/>
    </source>
</evidence>
<gene>
    <name evidence="1" type="ORF">NM208_g15493</name>
</gene>
<name>A0ACC1RCZ3_9HYPO</name>
<organism evidence="1 2">
    <name type="scientific">Fusarium decemcellulare</name>
    <dbReference type="NCBI Taxonomy" id="57161"/>
    <lineage>
        <taxon>Eukaryota</taxon>
        <taxon>Fungi</taxon>
        <taxon>Dikarya</taxon>
        <taxon>Ascomycota</taxon>
        <taxon>Pezizomycotina</taxon>
        <taxon>Sordariomycetes</taxon>
        <taxon>Hypocreomycetidae</taxon>
        <taxon>Hypocreales</taxon>
        <taxon>Nectriaceae</taxon>
        <taxon>Fusarium</taxon>
        <taxon>Fusarium decemcellulare species complex</taxon>
    </lineage>
</organism>